<comment type="similarity">
    <text evidence="1">Belongs to the NAD(P)-dependent epimerase/dehydratase family. SDR39U1 subfamily.</text>
</comment>
<dbReference type="PATRIC" id="fig|1408103.3.peg.4173"/>
<protein>
    <submittedName>
        <fullName evidence="4">Multidrug MFS transporter</fullName>
    </submittedName>
</protein>
<dbReference type="SUPFAM" id="SSF51735">
    <property type="entry name" value="NAD(P)-binding Rossmann-fold domains"/>
    <property type="match status" value="1"/>
</dbReference>
<feature type="domain" description="DUF1731" evidence="3">
    <location>
        <begin position="251"/>
        <end position="297"/>
    </location>
</feature>
<keyword evidence="5" id="KW-1185">Reference proteome</keyword>
<dbReference type="RefSeq" id="WP_046525313.1">
    <property type="nucleotide sequence ID" value="NZ_LAYY01000028.1"/>
</dbReference>
<dbReference type="CDD" id="cd05242">
    <property type="entry name" value="SDR_a8"/>
    <property type="match status" value="1"/>
</dbReference>
<comment type="caution">
    <text evidence="4">The sequence shown here is derived from an EMBL/GenBank/DDBJ whole genome shotgun (WGS) entry which is preliminary data.</text>
</comment>
<evidence type="ECO:0000259" key="2">
    <source>
        <dbReference type="Pfam" id="PF01370"/>
    </source>
</evidence>
<dbReference type="Pfam" id="PF01370">
    <property type="entry name" value="Epimerase"/>
    <property type="match status" value="1"/>
</dbReference>
<evidence type="ECO:0000313" key="4">
    <source>
        <dbReference type="EMBL" id="KKK36547.1"/>
    </source>
</evidence>
<dbReference type="OrthoDB" id="9801773at2"/>
<dbReference type="InterPro" id="IPR010099">
    <property type="entry name" value="SDR39U1"/>
</dbReference>
<evidence type="ECO:0000259" key="3">
    <source>
        <dbReference type="Pfam" id="PF08338"/>
    </source>
</evidence>
<proteinExistence type="inferred from homology"/>
<dbReference type="AlphaFoldDB" id="A0A0M2SU82"/>
<dbReference type="InterPro" id="IPR001509">
    <property type="entry name" value="Epimerase_deHydtase"/>
</dbReference>
<organism evidence="4 5">
    <name type="scientific">Mesobacillus campisalis</name>
    <dbReference type="NCBI Taxonomy" id="1408103"/>
    <lineage>
        <taxon>Bacteria</taxon>
        <taxon>Bacillati</taxon>
        <taxon>Bacillota</taxon>
        <taxon>Bacilli</taxon>
        <taxon>Bacillales</taxon>
        <taxon>Bacillaceae</taxon>
        <taxon>Mesobacillus</taxon>
    </lineage>
</organism>
<dbReference type="Gene3D" id="3.40.50.720">
    <property type="entry name" value="NAD(P)-binding Rossmann-like Domain"/>
    <property type="match status" value="1"/>
</dbReference>
<dbReference type="PANTHER" id="PTHR11092">
    <property type="entry name" value="SUGAR NUCLEOTIDE EPIMERASE RELATED"/>
    <property type="match status" value="1"/>
</dbReference>
<dbReference type="EMBL" id="LAYY01000028">
    <property type="protein sequence ID" value="KKK36547.1"/>
    <property type="molecule type" value="Genomic_DNA"/>
</dbReference>
<dbReference type="InterPro" id="IPR013549">
    <property type="entry name" value="DUF1731"/>
</dbReference>
<evidence type="ECO:0000256" key="1">
    <source>
        <dbReference type="ARBA" id="ARBA00009353"/>
    </source>
</evidence>
<dbReference type="Proteomes" id="UP000034166">
    <property type="component" value="Unassembled WGS sequence"/>
</dbReference>
<gene>
    <name evidence="4" type="ORF">WQ57_18835</name>
</gene>
<dbReference type="PANTHER" id="PTHR11092:SF0">
    <property type="entry name" value="EPIMERASE FAMILY PROTEIN SDR39U1"/>
    <property type="match status" value="1"/>
</dbReference>
<feature type="domain" description="NAD-dependent epimerase/dehydratase" evidence="2">
    <location>
        <begin position="3"/>
        <end position="215"/>
    </location>
</feature>
<name>A0A0M2SU82_9BACI</name>
<reference evidence="4 5" key="1">
    <citation type="submission" date="2015-04" db="EMBL/GenBank/DDBJ databases">
        <title>Taxonomic description and genome sequence of Bacillus campisalis sp. nov., a novel member of the genus Bacillus isolated from solar saltern.</title>
        <authorList>
            <person name="Mathan Kumar R."/>
            <person name="Kaur G."/>
            <person name="Kumar A."/>
            <person name="Singh N.K."/>
            <person name="Kaur N."/>
            <person name="Kumar N."/>
            <person name="Mayilraj S."/>
        </authorList>
    </citation>
    <scope>NUCLEOTIDE SEQUENCE [LARGE SCALE GENOMIC DNA]</scope>
    <source>
        <strain evidence="4 5">SA2-6</strain>
    </source>
</reference>
<dbReference type="Pfam" id="PF08338">
    <property type="entry name" value="DUF1731"/>
    <property type="match status" value="1"/>
</dbReference>
<evidence type="ECO:0000313" key="5">
    <source>
        <dbReference type="Proteomes" id="UP000034166"/>
    </source>
</evidence>
<dbReference type="NCBIfam" id="TIGR01777">
    <property type="entry name" value="yfcH"/>
    <property type="match status" value="1"/>
</dbReference>
<dbReference type="InterPro" id="IPR036291">
    <property type="entry name" value="NAD(P)-bd_dom_sf"/>
</dbReference>
<sequence>MKIVIAGGTGLIGRHLTGHLIKQGHEVMILSRSPKKTGNSSLHYVRWLNEGDQPDKELEGAEAFVNLAGTTINSRWTSKGKEAIVQSRLKAVSEIHRIISKLALKPAVLINASAIGYYGTSEEETFTENAGTPGVDFLADTVIQWEEAAAKTEQLGVRIVLCRFGVVLDQAEGALPKMVTPYNMFAGGTIGTGRQWLSWIHIEDVSRALGFVLEQEAISGPVNFTAPHPVQMKTFGKELASVLNKPHWLPVPGFALKMLLGEMSLLVLEGQRVLPEKLLAHGFEFNYPTLHGALTEIFKK</sequence>
<accession>A0A0M2SU82</accession>